<proteinExistence type="predicted"/>
<organism evidence="3 4">
    <name type="scientific">Hibiscus syriacus</name>
    <name type="common">Rose of Sharon</name>
    <dbReference type="NCBI Taxonomy" id="106335"/>
    <lineage>
        <taxon>Eukaryota</taxon>
        <taxon>Viridiplantae</taxon>
        <taxon>Streptophyta</taxon>
        <taxon>Embryophyta</taxon>
        <taxon>Tracheophyta</taxon>
        <taxon>Spermatophyta</taxon>
        <taxon>Magnoliopsida</taxon>
        <taxon>eudicotyledons</taxon>
        <taxon>Gunneridae</taxon>
        <taxon>Pentapetalae</taxon>
        <taxon>rosids</taxon>
        <taxon>malvids</taxon>
        <taxon>Malvales</taxon>
        <taxon>Malvaceae</taxon>
        <taxon>Malvoideae</taxon>
        <taxon>Hibiscus</taxon>
    </lineage>
</organism>
<dbReference type="EMBL" id="VEPZ02001202">
    <property type="protein sequence ID" value="KAE8687526.1"/>
    <property type="molecule type" value="Genomic_DNA"/>
</dbReference>
<dbReference type="Proteomes" id="UP000436088">
    <property type="component" value="Unassembled WGS sequence"/>
</dbReference>
<dbReference type="InterPro" id="IPR032795">
    <property type="entry name" value="DUF3741-assoc"/>
</dbReference>
<protein>
    <submittedName>
        <fullName evidence="3">Dynein light chain type 1 family protein</fullName>
    </submittedName>
</protein>
<sequence>MSQDSLRSFVCRSFVTCDDPKGVVECRTVRRSETGSKCWRKAKNRSNVKDRLFENSRRAQELNHVTDSCSEGLWYDRNSKDAAKDFLRGALDLQGSLHILGKLHMAKLKKKEKEKWDRVRNDQVIKRTDSSPISERSYCCRMADGSSKDCIEELREVIRDSLPRKSLLPNKNVEEKEQIRDSLARQSLLPNVNVEEKRCFGGRVSDSASDIPSTSSSQSSTVRSDNFTFMDSSISLAALEKKAEGPSLIAKLMGLDEMPSKPLQTYSRKEMKRCFKGVLKNNFVKEIKYDSHQWSDFVTEQKLINNSPPIVLIKPRLDLCLQPHENLSRSKDEAKATLPKSSKLDNGSNVTKNKMPYQRISTANSNSNHRQQTIVGATDDQQKIQMKKEKIVHNAATTANLIIEKLEYKRDGIVSDGKRIDVISRNNTVLEGKIVNLASDNDDDVLEEYSTETADQLQTKEGTEHTDIVIEGYPGKSSVCDVTLVTTDDQNNRKSTGDIDDDPILSIGADSKSFMRGTGRKALLLSSYSELSGENYCSGSLYLMVERDIKQKEVLSGVWDLGWRNGFSVKDRMQVVDDIEKQVLSGLIEEICG</sequence>
<accession>A0A6A2Z7J5</accession>
<dbReference type="PANTHER" id="PTHR34282:SF2">
    <property type="entry name" value="DUF3741 DOMAIN-CONTAINING PROTEIN"/>
    <property type="match status" value="1"/>
</dbReference>
<feature type="region of interest" description="Disordered" evidence="1">
    <location>
        <begin position="328"/>
        <end position="353"/>
    </location>
</feature>
<name>A0A6A2Z7J5_HIBSY</name>
<dbReference type="Pfam" id="PF14383">
    <property type="entry name" value="VARLMGL"/>
    <property type="match status" value="1"/>
</dbReference>
<reference evidence="3" key="1">
    <citation type="submission" date="2019-09" db="EMBL/GenBank/DDBJ databases">
        <title>Draft genome information of white flower Hibiscus syriacus.</title>
        <authorList>
            <person name="Kim Y.-M."/>
        </authorList>
    </citation>
    <scope>NUCLEOTIDE SEQUENCE [LARGE SCALE GENOMIC DNA]</scope>
    <source>
        <strain evidence="3">YM2019G1</strain>
    </source>
</reference>
<feature type="domain" description="DUF3741" evidence="2">
    <location>
        <begin position="246"/>
        <end position="261"/>
    </location>
</feature>
<evidence type="ECO:0000313" key="3">
    <source>
        <dbReference type="EMBL" id="KAE8687526.1"/>
    </source>
</evidence>
<comment type="caution">
    <text evidence="3">The sequence shown here is derived from an EMBL/GenBank/DDBJ whole genome shotgun (WGS) entry which is preliminary data.</text>
</comment>
<keyword evidence="4" id="KW-1185">Reference proteome</keyword>
<gene>
    <name evidence="3" type="ORF">F3Y22_tig00111013pilonHSYRG00074</name>
</gene>
<evidence type="ECO:0000259" key="2">
    <source>
        <dbReference type="Pfam" id="PF14383"/>
    </source>
</evidence>
<evidence type="ECO:0000256" key="1">
    <source>
        <dbReference type="SAM" id="MobiDB-lite"/>
    </source>
</evidence>
<dbReference type="PANTHER" id="PTHR34282">
    <property type="entry name" value="OS01G0228800 PROTEIN-RELATED"/>
    <property type="match status" value="1"/>
</dbReference>
<evidence type="ECO:0000313" key="4">
    <source>
        <dbReference type="Proteomes" id="UP000436088"/>
    </source>
</evidence>
<dbReference type="AlphaFoldDB" id="A0A6A2Z7J5"/>